<keyword evidence="6 9" id="KW-0464">Manganese</keyword>
<evidence type="ECO:0000259" key="10">
    <source>
        <dbReference type="Pfam" id="PF02670"/>
    </source>
</evidence>
<evidence type="ECO:0000256" key="3">
    <source>
        <dbReference type="ARBA" id="ARBA00022723"/>
    </source>
</evidence>
<feature type="domain" description="1-deoxy-D-xylulose 5-phosphate reductoisomerase N-terminal" evidence="10">
    <location>
        <begin position="4"/>
        <end position="131"/>
    </location>
</feature>
<dbReference type="InterPro" id="IPR013512">
    <property type="entry name" value="DXP_reductoisomerase_N"/>
</dbReference>
<feature type="binding site" evidence="9">
    <location>
        <position position="37"/>
    </location>
    <ligand>
        <name>NADPH</name>
        <dbReference type="ChEBI" id="CHEBI:57783"/>
    </ligand>
</feature>
<evidence type="ECO:0000259" key="12">
    <source>
        <dbReference type="Pfam" id="PF13288"/>
    </source>
</evidence>
<evidence type="ECO:0000256" key="7">
    <source>
        <dbReference type="ARBA" id="ARBA00023229"/>
    </source>
</evidence>
<dbReference type="OrthoDB" id="9806546at2"/>
<feature type="binding site" evidence="9">
    <location>
        <position position="228"/>
    </location>
    <ligand>
        <name>1-deoxy-D-xylulose 5-phosphate</name>
        <dbReference type="ChEBI" id="CHEBI:57792"/>
    </ligand>
</feature>
<dbReference type="InterPro" id="IPR003821">
    <property type="entry name" value="DXP_reductoisomerase"/>
</dbReference>
<dbReference type="PANTHER" id="PTHR30525">
    <property type="entry name" value="1-DEOXY-D-XYLULOSE 5-PHOSPHATE REDUCTOISOMERASE"/>
    <property type="match status" value="1"/>
</dbReference>
<feature type="domain" description="DXP reductoisomerase C-terminal" evidence="12">
    <location>
        <begin position="271"/>
        <end position="386"/>
    </location>
</feature>
<keyword evidence="4 9" id="KW-0521">NADP</keyword>
<gene>
    <name evidence="9" type="primary">dxr</name>
    <name evidence="13" type="ORF">XW81_01100</name>
</gene>
<feature type="binding site" evidence="9">
    <location>
        <position position="231"/>
    </location>
    <ligand>
        <name>Mn(2+)</name>
        <dbReference type="ChEBI" id="CHEBI:29035"/>
    </ligand>
</feature>
<feature type="binding site" evidence="9">
    <location>
        <position position="11"/>
    </location>
    <ligand>
        <name>NADPH</name>
        <dbReference type="ChEBI" id="CHEBI:57783"/>
    </ligand>
</feature>
<comment type="caution">
    <text evidence="9">Lacks conserved residue(s) required for the propagation of feature annotation.</text>
</comment>
<evidence type="ECO:0000256" key="6">
    <source>
        <dbReference type="ARBA" id="ARBA00023211"/>
    </source>
</evidence>
<evidence type="ECO:0000313" key="14">
    <source>
        <dbReference type="Proteomes" id="UP000077654"/>
    </source>
</evidence>
<dbReference type="InterPro" id="IPR013644">
    <property type="entry name" value="DXP_reductoisomerase_C"/>
</dbReference>
<dbReference type="Gene3D" id="1.10.1740.10">
    <property type="match status" value="1"/>
</dbReference>
<feature type="binding site" evidence="9">
    <location>
        <position position="231"/>
    </location>
    <ligand>
        <name>1-deoxy-D-xylulose 5-phosphate</name>
        <dbReference type="ChEBI" id="CHEBI:57792"/>
    </ligand>
</feature>
<protein>
    <recommendedName>
        <fullName evidence="9">1-deoxy-D-xylulose 5-phosphate reductoisomerase</fullName>
        <shortName evidence="9">DXP reductoisomerase</shortName>
        <ecNumber evidence="9">1.1.1.267</ecNumber>
    </recommendedName>
    <alternativeName>
        <fullName evidence="9">1-deoxyxylulose-5-phosphate reductoisomerase</fullName>
    </alternativeName>
    <alternativeName>
        <fullName evidence="9">2-C-methyl-D-erythritol 4-phosphate synthase</fullName>
    </alternativeName>
</protein>
<accession>A0A172WDH1</accession>
<feature type="binding site" evidence="9">
    <location>
        <position position="151"/>
    </location>
    <ligand>
        <name>1-deoxy-D-xylulose 5-phosphate</name>
        <dbReference type="ChEBI" id="CHEBI:57792"/>
    </ligand>
</feature>
<dbReference type="GO" id="GO:0016853">
    <property type="term" value="F:isomerase activity"/>
    <property type="evidence" value="ECO:0007669"/>
    <property type="project" value="UniProtKB-KW"/>
</dbReference>
<keyword evidence="14" id="KW-1185">Reference proteome</keyword>
<evidence type="ECO:0000256" key="4">
    <source>
        <dbReference type="ARBA" id="ARBA00022857"/>
    </source>
</evidence>
<dbReference type="SUPFAM" id="SSF51735">
    <property type="entry name" value="NAD(P)-binding Rossmann-fold domains"/>
    <property type="match status" value="1"/>
</dbReference>
<dbReference type="RefSeq" id="WP_075474094.1">
    <property type="nucleotide sequence ID" value="NZ_CP011299.1"/>
</dbReference>
<feature type="binding site" evidence="9">
    <location>
        <position position="186"/>
    </location>
    <ligand>
        <name>1-deoxy-D-xylulose 5-phosphate</name>
        <dbReference type="ChEBI" id="CHEBI:57792"/>
    </ligand>
</feature>
<keyword evidence="13" id="KW-0413">Isomerase</keyword>
<feature type="binding site" evidence="9">
    <location>
        <position position="152"/>
    </location>
    <ligand>
        <name>1-deoxy-D-xylulose 5-phosphate</name>
        <dbReference type="ChEBI" id="CHEBI:57792"/>
    </ligand>
</feature>
<evidence type="ECO:0000256" key="2">
    <source>
        <dbReference type="ARBA" id="ARBA00006825"/>
    </source>
</evidence>
<evidence type="ECO:0000256" key="8">
    <source>
        <dbReference type="ARBA" id="ARBA00048543"/>
    </source>
</evidence>
<feature type="binding site" evidence="9">
    <location>
        <position position="13"/>
    </location>
    <ligand>
        <name>NADPH</name>
        <dbReference type="ChEBI" id="CHEBI:57783"/>
    </ligand>
</feature>
<comment type="function">
    <text evidence="9">Catalyzes the NADPH-dependent rearrangement and reduction of 1-deoxy-D-xylulose-5-phosphate (DXP) to 2-C-methyl-D-erythritol 4-phosphate (MEP).</text>
</comment>
<feature type="binding site" evidence="9">
    <location>
        <position position="150"/>
    </location>
    <ligand>
        <name>Mn(2+)</name>
        <dbReference type="ChEBI" id="CHEBI:29035"/>
    </ligand>
</feature>
<feature type="binding site" evidence="9">
    <location>
        <position position="126"/>
    </location>
    <ligand>
        <name>NADPH</name>
        <dbReference type="ChEBI" id="CHEBI:57783"/>
    </ligand>
</feature>
<dbReference type="Pfam" id="PF08436">
    <property type="entry name" value="DXP_redisom_C"/>
    <property type="match status" value="1"/>
</dbReference>
<comment type="pathway">
    <text evidence="1 9">Isoprenoid biosynthesis; isopentenyl diphosphate biosynthesis via DXP pathway; isopentenyl diphosphate from 1-deoxy-D-xylulose 5-phosphate: step 1/6.</text>
</comment>
<feature type="binding site" evidence="9">
    <location>
        <position position="124"/>
    </location>
    <ligand>
        <name>NADPH</name>
        <dbReference type="ChEBI" id="CHEBI:57783"/>
    </ligand>
</feature>
<dbReference type="InterPro" id="IPR036291">
    <property type="entry name" value="NAD(P)-bd_dom_sf"/>
</dbReference>
<proteinExistence type="inferred from homology"/>
<feature type="binding site" evidence="9">
    <location>
        <position position="12"/>
    </location>
    <ligand>
        <name>NADPH</name>
        <dbReference type="ChEBI" id="CHEBI:57783"/>
    </ligand>
</feature>
<keyword evidence="5 9" id="KW-0560">Oxidoreductase</keyword>
<feature type="binding site" evidence="9">
    <location>
        <position position="209"/>
    </location>
    <ligand>
        <name>1-deoxy-D-xylulose 5-phosphate</name>
        <dbReference type="ChEBI" id="CHEBI:57792"/>
    </ligand>
</feature>
<name>A0A172WDH1_BUCSC</name>
<dbReference type="SUPFAM" id="SSF55347">
    <property type="entry name" value="Glyceraldehyde-3-phosphate dehydrogenase-like, C-terminal domain"/>
    <property type="match status" value="1"/>
</dbReference>
<comment type="cofactor">
    <cofactor evidence="9">
        <name>Mg(2+)</name>
        <dbReference type="ChEBI" id="CHEBI:18420"/>
    </cofactor>
    <cofactor evidence="9">
        <name>Mn(2+)</name>
        <dbReference type="ChEBI" id="CHEBI:29035"/>
    </cofactor>
</comment>
<dbReference type="PIRSF" id="PIRSF006205">
    <property type="entry name" value="Dxp_reductismrs"/>
    <property type="match status" value="1"/>
</dbReference>
<feature type="binding site" evidence="9">
    <location>
        <position position="10"/>
    </location>
    <ligand>
        <name>NADPH</name>
        <dbReference type="ChEBI" id="CHEBI:57783"/>
    </ligand>
</feature>
<evidence type="ECO:0000259" key="11">
    <source>
        <dbReference type="Pfam" id="PF08436"/>
    </source>
</evidence>
<organism evidence="13 14">
    <name type="scientific">Buchnera aphidicola subsp. Schlechtendalia chinensis</name>
    <dbReference type="NCBI Taxonomy" id="118110"/>
    <lineage>
        <taxon>Bacteria</taxon>
        <taxon>Pseudomonadati</taxon>
        <taxon>Pseudomonadota</taxon>
        <taxon>Gammaproteobacteria</taxon>
        <taxon>Enterobacterales</taxon>
        <taxon>Erwiniaceae</taxon>
        <taxon>Buchnera</taxon>
    </lineage>
</organism>
<dbReference type="UniPathway" id="UPA00056">
    <property type="reaction ID" value="UER00092"/>
</dbReference>
<feature type="binding site" evidence="9">
    <location>
        <position position="152"/>
    </location>
    <ligand>
        <name>Mn(2+)</name>
        <dbReference type="ChEBI" id="CHEBI:29035"/>
    </ligand>
</feature>
<dbReference type="NCBIfam" id="NF003938">
    <property type="entry name" value="PRK05447.1-1"/>
    <property type="match status" value="1"/>
</dbReference>
<dbReference type="SUPFAM" id="SSF69055">
    <property type="entry name" value="1-deoxy-D-xylulose-5-phosphate reductoisomerase, C-terminal domain"/>
    <property type="match status" value="1"/>
</dbReference>
<dbReference type="InterPro" id="IPR026877">
    <property type="entry name" value="DXPR_C"/>
</dbReference>
<feature type="binding site" evidence="9">
    <location>
        <position position="215"/>
    </location>
    <ligand>
        <name>NADPH</name>
        <dbReference type="ChEBI" id="CHEBI:57783"/>
    </ligand>
</feature>
<feature type="domain" description="1-deoxy-D-xylulose 5-phosphate reductoisomerase C-terminal" evidence="11">
    <location>
        <begin position="146"/>
        <end position="239"/>
    </location>
</feature>
<keyword evidence="7 9" id="KW-0414">Isoprene biosynthesis</keyword>
<feature type="binding site" evidence="9">
    <location>
        <position position="125"/>
    </location>
    <ligand>
        <name>1-deoxy-D-xylulose 5-phosphate</name>
        <dbReference type="ChEBI" id="CHEBI:57792"/>
    </ligand>
</feature>
<evidence type="ECO:0000256" key="9">
    <source>
        <dbReference type="HAMAP-Rule" id="MF_00183"/>
    </source>
</evidence>
<dbReference type="STRING" id="118110.XW81_01100"/>
<keyword evidence="9" id="KW-0460">Magnesium</keyword>
<dbReference type="Gene3D" id="3.40.50.720">
    <property type="entry name" value="NAD(P)-binding Rossmann-like Domain"/>
    <property type="match status" value="1"/>
</dbReference>
<dbReference type="Proteomes" id="UP000077654">
    <property type="component" value="Chromosome"/>
</dbReference>
<dbReference type="GO" id="GO:0051484">
    <property type="term" value="P:isopentenyl diphosphate biosynthetic process, methylerythritol 4-phosphate pathway involved in terpenoid biosynthetic process"/>
    <property type="evidence" value="ECO:0007669"/>
    <property type="project" value="TreeGrafter"/>
</dbReference>
<comment type="subunit">
    <text evidence="9">Homodimer.</text>
</comment>
<reference evidence="13 14" key="1">
    <citation type="submission" date="2015-04" db="EMBL/GenBank/DDBJ databases">
        <title>Buchnera aphidicola assembly.</title>
        <authorList>
            <person name="Zhang Y."/>
        </authorList>
    </citation>
    <scope>NUCLEOTIDE SEQUENCE [LARGE SCALE GENOMIC DNA]</scope>
    <source>
        <strain evidence="13 14">SC</strain>
    </source>
</reference>
<keyword evidence="3 9" id="KW-0479">Metal-binding</keyword>
<dbReference type="Pfam" id="PF13288">
    <property type="entry name" value="DXPR_C"/>
    <property type="match status" value="1"/>
</dbReference>
<evidence type="ECO:0000256" key="5">
    <source>
        <dbReference type="ARBA" id="ARBA00023002"/>
    </source>
</evidence>
<dbReference type="AlphaFoldDB" id="A0A172WDH1"/>
<dbReference type="FunFam" id="3.40.50.720:FF:000045">
    <property type="entry name" value="1-deoxy-D-xylulose 5-phosphate reductoisomerase"/>
    <property type="match status" value="1"/>
</dbReference>
<dbReference type="NCBIfam" id="TIGR00243">
    <property type="entry name" value="Dxr"/>
    <property type="match status" value="1"/>
</dbReference>
<dbReference type="HAMAP" id="MF_00183">
    <property type="entry name" value="DXP_reductoisom"/>
    <property type="match status" value="1"/>
</dbReference>
<comment type="catalytic activity">
    <reaction evidence="8">
        <text>2-C-methyl-D-erythritol 4-phosphate + NADP(+) = 1-deoxy-D-xylulose 5-phosphate + NADPH + H(+)</text>
        <dbReference type="Rhea" id="RHEA:13717"/>
        <dbReference type="ChEBI" id="CHEBI:15378"/>
        <dbReference type="ChEBI" id="CHEBI:57783"/>
        <dbReference type="ChEBI" id="CHEBI:57792"/>
        <dbReference type="ChEBI" id="CHEBI:58262"/>
        <dbReference type="ChEBI" id="CHEBI:58349"/>
        <dbReference type="EC" id="1.1.1.267"/>
    </reaction>
    <physiologicalReaction direction="right-to-left" evidence="8">
        <dbReference type="Rhea" id="RHEA:13719"/>
    </physiologicalReaction>
</comment>
<feature type="binding site" evidence="9">
    <location>
        <position position="38"/>
    </location>
    <ligand>
        <name>NADPH</name>
        <dbReference type="ChEBI" id="CHEBI:57783"/>
    </ligand>
</feature>
<dbReference type="EC" id="1.1.1.267" evidence="9"/>
<evidence type="ECO:0000313" key="13">
    <source>
        <dbReference type="EMBL" id="ANF17011.1"/>
    </source>
</evidence>
<feature type="binding site" evidence="9">
    <location>
        <position position="222"/>
    </location>
    <ligand>
        <name>1-deoxy-D-xylulose 5-phosphate</name>
        <dbReference type="ChEBI" id="CHEBI:57792"/>
    </ligand>
</feature>
<dbReference type="InterPro" id="IPR036169">
    <property type="entry name" value="DXPR_C_sf"/>
</dbReference>
<dbReference type="PANTHER" id="PTHR30525:SF0">
    <property type="entry name" value="1-DEOXY-D-XYLULOSE 5-PHOSPHATE REDUCTOISOMERASE, CHLOROPLASTIC"/>
    <property type="match status" value="1"/>
</dbReference>
<evidence type="ECO:0000256" key="1">
    <source>
        <dbReference type="ARBA" id="ARBA00005094"/>
    </source>
</evidence>
<dbReference type="GO" id="GO:0030604">
    <property type="term" value="F:1-deoxy-D-xylulose-5-phosphate reductoisomerase activity"/>
    <property type="evidence" value="ECO:0007669"/>
    <property type="project" value="UniProtKB-UniRule"/>
</dbReference>
<dbReference type="EMBL" id="CP011299">
    <property type="protein sequence ID" value="ANF17011.1"/>
    <property type="molecule type" value="Genomic_DNA"/>
</dbReference>
<sequence>MKNLAILGSTGSVGVSVLSVIHQYPKLFKVISLSANKNVKMMIRQCEIFSPKWVSLKNEQAAKELKIQLKIRNFKIHVLSGDDAICRFVNLKSVDYVIAAIVGADGFMSTLCAIRSGKKILLANKESLVIGNHLLIKELEVYNSVLLPIDSEHSAIFQMLPIDIQKKIGFSKLSKCGIKSIILTGSGGPFLNLPIHKFNEITPNQACKHPNWSMGKKISVDSATMMNKGLEYIEAKLLFCAHDIKIELVIHPQSVIHSMIRYVDGSIIANLSINDIRVSISYALFWPYRKISSLPHLDFLKIKKLSFLNPNFEKYPCLKLALHAFSSGHASTIILNAANEIAVSEFLCSKIKFTDIYKIIDSSLNSLVFPNPKTCDEILEMDKMIRIQVKKIISNFVK</sequence>
<dbReference type="PATRIC" id="fig|118110.3.peg.224"/>
<feature type="binding site" evidence="9">
    <location>
        <position position="227"/>
    </location>
    <ligand>
        <name>1-deoxy-D-xylulose 5-phosphate</name>
        <dbReference type="ChEBI" id="CHEBI:57792"/>
    </ligand>
</feature>
<dbReference type="GO" id="GO:0030145">
    <property type="term" value="F:manganese ion binding"/>
    <property type="evidence" value="ECO:0007669"/>
    <property type="project" value="TreeGrafter"/>
</dbReference>
<comment type="similarity">
    <text evidence="2 9">Belongs to the DXR family.</text>
</comment>
<dbReference type="Pfam" id="PF02670">
    <property type="entry name" value="DXP_reductoisom"/>
    <property type="match status" value="1"/>
</dbReference>
<dbReference type="GO" id="GO:0070402">
    <property type="term" value="F:NADPH binding"/>
    <property type="evidence" value="ECO:0007669"/>
    <property type="project" value="InterPro"/>
</dbReference>